<reference evidence="7 8" key="1">
    <citation type="submission" date="2020-01" db="EMBL/GenBank/DDBJ databases">
        <title>Genomes assembled from Gulf of Kutch pelagic sediment metagenomes.</title>
        <authorList>
            <person name="Chandrashekar M."/>
            <person name="Mahajan M.S."/>
            <person name="Dave K.J."/>
            <person name="Vatsa P."/>
            <person name="Nathani N.M."/>
        </authorList>
    </citation>
    <scope>NUCLEOTIDE SEQUENCE [LARGE SCALE GENOMIC DNA]</scope>
    <source>
        <strain evidence="7">KS3-K002</strain>
    </source>
</reference>
<sequence length="655" mass="69359">MSDTTERRRLSPKAYEEIPGDEYDPYIGPDQLPAEFTIRPVLLGILFGIMFGAANAYLGLRVGLTVSTSIPIAVMTVAVFRIFFGGRSTILEHNISQTVGSASSSQASGLIFTIPALFLWGFSPGVTKLLVIALAGGLLGVLFMIPLRRFLIKNEHGALPYPEGTACAEVLVAADAGGTHARPVFLGLGLGMAYTWLMKGLNLWPRDLWVSLGRVIPKAQVGVDVAPALISVGYILGPRIGLVMVGGSAIAWLILIPIIEVIGRGLTAPLYPETVQLIVDMDPETIWTRYIRYVGAGAVATAGIATLIRSTPMIIASFKEGMRGLRSRMEAAQAVIAERTDDDLPLNFVLIGVGAIVLFLVAVPHVFGFVESVAVRVMGALLVAIFAFFFVTVSSRIVGLVGVTSNPTSGMTIAALLGTSLIFGALGWTDDTGRIAALSIGAVVAISASIAGDTSQDLKTGFLLGATPKRQQVGELIGVLTAAFFVCASILALEGAYGFGSTELPAPQANMMMLVIDGVLQAEIPWRFVLVGVGLALVAEAFRLPSLAFAVGVYLPITTMMPIFIGGMIRKLLEDRQPDAEARSRVRERGVLFSSGLIGGDGLMGVGIAFWAGVFGIPEGFGHAWLGPFAPVLSLIMFAVLAYLIVQQARQRQGR</sequence>
<feature type="transmembrane region" description="Helical" evidence="6">
    <location>
        <begin position="473"/>
        <end position="493"/>
    </location>
</feature>
<evidence type="ECO:0000256" key="1">
    <source>
        <dbReference type="ARBA" id="ARBA00004141"/>
    </source>
</evidence>
<dbReference type="NCBIfam" id="TIGR00728">
    <property type="entry name" value="OPT_sfam"/>
    <property type="match status" value="1"/>
</dbReference>
<dbReference type="EMBL" id="JAACAK010000049">
    <property type="protein sequence ID" value="NIR74917.1"/>
    <property type="molecule type" value="Genomic_DNA"/>
</dbReference>
<feature type="transmembrane region" description="Helical" evidence="6">
    <location>
        <begin position="129"/>
        <end position="147"/>
    </location>
</feature>
<dbReference type="AlphaFoldDB" id="A0AAE4Z9D9"/>
<comment type="subcellular location">
    <subcellularLocation>
        <location evidence="1">Membrane</location>
        <topology evidence="1">Multi-pass membrane protein</topology>
    </subcellularLocation>
</comment>
<gene>
    <name evidence="7" type="ORF">GWO12_07355</name>
</gene>
<comment type="caution">
    <text evidence="7">The sequence shown here is derived from an EMBL/GenBank/DDBJ whole genome shotgun (WGS) entry which is preliminary data.</text>
</comment>
<feature type="transmembrane region" description="Helical" evidence="6">
    <location>
        <begin position="346"/>
        <end position="367"/>
    </location>
</feature>
<keyword evidence="4 6" id="KW-1133">Transmembrane helix</keyword>
<evidence type="ECO:0000256" key="3">
    <source>
        <dbReference type="ARBA" id="ARBA00022692"/>
    </source>
</evidence>
<name>A0AAE4Z9D9_9BACT</name>
<feature type="transmembrane region" description="Helical" evidence="6">
    <location>
        <begin position="590"/>
        <end position="612"/>
    </location>
</feature>
<evidence type="ECO:0000256" key="6">
    <source>
        <dbReference type="SAM" id="Phobius"/>
    </source>
</evidence>
<evidence type="ECO:0000256" key="4">
    <source>
        <dbReference type="ARBA" id="ARBA00022989"/>
    </source>
</evidence>
<keyword evidence="2" id="KW-0813">Transport</keyword>
<feature type="transmembrane region" description="Helical" evidence="6">
    <location>
        <begin position="290"/>
        <end position="318"/>
    </location>
</feature>
<feature type="transmembrane region" description="Helical" evidence="6">
    <location>
        <begin position="64"/>
        <end position="84"/>
    </location>
</feature>
<feature type="transmembrane region" description="Helical" evidence="6">
    <location>
        <begin position="624"/>
        <end position="646"/>
    </location>
</feature>
<feature type="transmembrane region" description="Helical" evidence="6">
    <location>
        <begin position="105"/>
        <end position="123"/>
    </location>
</feature>
<dbReference type="GO" id="GO:0035673">
    <property type="term" value="F:oligopeptide transmembrane transporter activity"/>
    <property type="evidence" value="ECO:0007669"/>
    <property type="project" value="InterPro"/>
</dbReference>
<keyword evidence="5 6" id="KW-0472">Membrane</keyword>
<dbReference type="InterPro" id="IPR004813">
    <property type="entry name" value="OPT"/>
</dbReference>
<dbReference type="PANTHER" id="PTHR31645:SF0">
    <property type="entry name" value="OLIGOPEPTIDE TRANSPORTER YGL114W-RELATED"/>
    <property type="match status" value="1"/>
</dbReference>
<feature type="transmembrane region" description="Helical" evidence="6">
    <location>
        <begin position="41"/>
        <end position="58"/>
    </location>
</feature>
<feature type="transmembrane region" description="Helical" evidence="6">
    <location>
        <begin position="547"/>
        <end position="569"/>
    </location>
</feature>
<feature type="transmembrane region" description="Helical" evidence="6">
    <location>
        <begin position="240"/>
        <end position="259"/>
    </location>
</feature>
<proteinExistence type="predicted"/>
<dbReference type="PANTHER" id="PTHR31645">
    <property type="entry name" value="OLIGOPEPTIDE TRANSPORTER YGL114W-RELATED"/>
    <property type="match status" value="1"/>
</dbReference>
<dbReference type="Pfam" id="PF03169">
    <property type="entry name" value="OPT"/>
    <property type="match status" value="1"/>
</dbReference>
<dbReference type="NCBIfam" id="TIGR00733">
    <property type="entry name" value="OPT family oligopeptide transporter"/>
    <property type="match status" value="1"/>
</dbReference>
<organism evidence="7 8">
    <name type="scientific">Candidatus Kutchimonas denitrificans</name>
    <dbReference type="NCBI Taxonomy" id="3056748"/>
    <lineage>
        <taxon>Bacteria</taxon>
        <taxon>Pseudomonadati</taxon>
        <taxon>Gemmatimonadota</taxon>
        <taxon>Gemmatimonadia</taxon>
        <taxon>Candidatus Palauibacterales</taxon>
        <taxon>Candidatus Palauibacteraceae</taxon>
        <taxon>Candidatus Kutchimonas</taxon>
    </lineage>
</organism>
<feature type="transmembrane region" description="Helical" evidence="6">
    <location>
        <begin position="435"/>
        <end position="452"/>
    </location>
</feature>
<dbReference type="InterPro" id="IPR045035">
    <property type="entry name" value="YSL-like"/>
</dbReference>
<accession>A0AAE4Z9D9</accession>
<dbReference type="InterPro" id="IPR004814">
    <property type="entry name" value="Oligopep_transpt"/>
</dbReference>
<evidence type="ECO:0000313" key="7">
    <source>
        <dbReference type="EMBL" id="NIR74917.1"/>
    </source>
</evidence>
<dbReference type="Proteomes" id="UP000702544">
    <property type="component" value="Unassembled WGS sequence"/>
</dbReference>
<evidence type="ECO:0000313" key="8">
    <source>
        <dbReference type="Proteomes" id="UP000702544"/>
    </source>
</evidence>
<keyword evidence="3 6" id="KW-0812">Transmembrane</keyword>
<evidence type="ECO:0000256" key="2">
    <source>
        <dbReference type="ARBA" id="ARBA00022448"/>
    </source>
</evidence>
<dbReference type="GO" id="GO:0016020">
    <property type="term" value="C:membrane"/>
    <property type="evidence" value="ECO:0007669"/>
    <property type="project" value="UniProtKB-SubCell"/>
</dbReference>
<protein>
    <submittedName>
        <fullName evidence="7">Oligopeptide transporter, OPT family</fullName>
    </submittedName>
</protein>
<feature type="transmembrane region" description="Helical" evidence="6">
    <location>
        <begin position="373"/>
        <end position="398"/>
    </location>
</feature>
<evidence type="ECO:0000256" key="5">
    <source>
        <dbReference type="ARBA" id="ARBA00023136"/>
    </source>
</evidence>
<feature type="transmembrane region" description="Helical" evidence="6">
    <location>
        <begin position="410"/>
        <end position="429"/>
    </location>
</feature>